<protein>
    <submittedName>
        <fullName evidence="1">CLUMA_CG007273, isoform A</fullName>
    </submittedName>
</protein>
<dbReference type="EMBL" id="CVRI01000038">
    <property type="protein sequence ID" value="CRK93745.1"/>
    <property type="molecule type" value="Genomic_DNA"/>
</dbReference>
<reference evidence="1 2" key="1">
    <citation type="submission" date="2015-04" db="EMBL/GenBank/DDBJ databases">
        <authorList>
            <person name="Syromyatnikov M.Y."/>
            <person name="Popov V.N."/>
        </authorList>
    </citation>
    <scope>NUCLEOTIDE SEQUENCE [LARGE SCALE GENOMIC DNA]</scope>
</reference>
<sequence>MSKGNKSFPHHHVNKHFVIHLWLPHMSTKASLEIVFQAHHERVDCSINKILLKVCMCKI</sequence>
<name>A0A1J1I5T6_9DIPT</name>
<organism evidence="1 2">
    <name type="scientific">Clunio marinus</name>
    <dbReference type="NCBI Taxonomy" id="568069"/>
    <lineage>
        <taxon>Eukaryota</taxon>
        <taxon>Metazoa</taxon>
        <taxon>Ecdysozoa</taxon>
        <taxon>Arthropoda</taxon>
        <taxon>Hexapoda</taxon>
        <taxon>Insecta</taxon>
        <taxon>Pterygota</taxon>
        <taxon>Neoptera</taxon>
        <taxon>Endopterygota</taxon>
        <taxon>Diptera</taxon>
        <taxon>Nematocera</taxon>
        <taxon>Chironomoidea</taxon>
        <taxon>Chironomidae</taxon>
        <taxon>Clunio</taxon>
    </lineage>
</organism>
<keyword evidence="2" id="KW-1185">Reference proteome</keyword>
<gene>
    <name evidence="1" type="ORF">CLUMA_CG007273</name>
</gene>
<evidence type="ECO:0000313" key="2">
    <source>
        <dbReference type="Proteomes" id="UP000183832"/>
    </source>
</evidence>
<proteinExistence type="predicted"/>
<dbReference type="AlphaFoldDB" id="A0A1J1I5T6"/>
<dbReference type="Proteomes" id="UP000183832">
    <property type="component" value="Unassembled WGS sequence"/>
</dbReference>
<accession>A0A1J1I5T6</accession>
<evidence type="ECO:0000313" key="1">
    <source>
        <dbReference type="EMBL" id="CRK93745.1"/>
    </source>
</evidence>